<sequence length="387" mass="44990">MKTSALGFLAFAAISSSLEAVKFRIEGFEGFYDSTKKFPPLKKEEIEEKVAKTEDCLTYSKNWDFSEKNGKLHCLSDFSLQIFTSKDIPLRRAKFSELPALKAWDTLKIKPFLLTEASQEVELDDVYRGTFLNICMTLRHEQEGKDKSVINAAYEVVSHSVFPESLFNEIQEVRFKFKGLDFISWEDVVGPLYEVRAQGELTIAKSQKDESYKLPYWPNSNQLTLQFTDRRQNKSDFLYYSAALNLSDFNGFVFVQNIEKTYQNFDEFRDILNSQNRKWLADLGKKSCVKDYAESGKLQIAVTAQLHMKKQNETEFIPLNFVLLSHQILPWEIQEVKDITILLTEVKIFTQNGIQTPVKYQVVLLHNDGIEKRFMNDTKWTVQRSYQ</sequence>
<evidence type="ECO:0000313" key="1">
    <source>
        <dbReference type="EMBL" id="WVX67482.1"/>
    </source>
</evidence>
<dbReference type="Proteomes" id="UP001330434">
    <property type="component" value="Chromosome"/>
</dbReference>
<protein>
    <submittedName>
        <fullName evidence="1">Uncharacterized protein</fullName>
    </submittedName>
</protein>
<name>A0ABZ2C4T8_9PROT</name>
<organism evidence="1 2">
    <name type="scientific">Candidatus Bealeia paramacronuclearis</name>
    <dbReference type="NCBI Taxonomy" id="1921001"/>
    <lineage>
        <taxon>Bacteria</taxon>
        <taxon>Pseudomonadati</taxon>
        <taxon>Pseudomonadota</taxon>
        <taxon>Alphaproteobacteria</taxon>
        <taxon>Holosporales</taxon>
        <taxon>Holosporaceae</taxon>
        <taxon>Candidatus Bealeia</taxon>
    </lineage>
</organism>
<evidence type="ECO:0000313" key="2">
    <source>
        <dbReference type="Proteomes" id="UP001330434"/>
    </source>
</evidence>
<keyword evidence="2" id="KW-1185">Reference proteome</keyword>
<proteinExistence type="predicted"/>
<gene>
    <name evidence="1" type="ORF">Bealeia1_01688</name>
</gene>
<dbReference type="EMBL" id="CP133270">
    <property type="protein sequence ID" value="WVX67482.1"/>
    <property type="molecule type" value="Genomic_DNA"/>
</dbReference>
<reference evidence="1 2" key="1">
    <citation type="journal article" date="2024" name="Environ. Microbiol.">
        <title>Novel evolutionary insights on the interactions of the Holosporales (Alphaproteobacteria) with eukaryotic hosts from comparative genomics.</title>
        <authorList>
            <person name="Giovannini M."/>
            <person name="Petroni G."/>
            <person name="Castelli M."/>
        </authorList>
    </citation>
    <scope>NUCLEOTIDE SEQUENCE [LARGE SCALE GENOMIC DNA]</scope>
    <source>
        <strain evidence="1 2">US_Bl 15I1</strain>
    </source>
</reference>
<accession>A0ABZ2C4T8</accession>